<dbReference type="GO" id="GO:0005975">
    <property type="term" value="P:carbohydrate metabolic process"/>
    <property type="evidence" value="ECO:0007669"/>
    <property type="project" value="InterPro"/>
</dbReference>
<feature type="domain" description="Glycosyl hydrolase family 95 catalytic" evidence="1">
    <location>
        <begin position="339"/>
        <end position="573"/>
    </location>
</feature>
<organism evidence="2 3">
    <name type="scientific">Candidatus Eisenbergiella merdipullorum</name>
    <dbReference type="NCBI Taxonomy" id="2838553"/>
    <lineage>
        <taxon>Bacteria</taxon>
        <taxon>Bacillati</taxon>
        <taxon>Bacillota</taxon>
        <taxon>Clostridia</taxon>
        <taxon>Lachnospirales</taxon>
        <taxon>Lachnospiraceae</taxon>
        <taxon>Eisenbergiella</taxon>
    </lineage>
</organism>
<reference evidence="2" key="1">
    <citation type="journal article" date="2021" name="PeerJ">
        <title>Extensive microbial diversity within the chicken gut microbiome revealed by metagenomics and culture.</title>
        <authorList>
            <person name="Gilroy R."/>
            <person name="Ravi A."/>
            <person name="Getino M."/>
            <person name="Pursley I."/>
            <person name="Horton D.L."/>
            <person name="Alikhan N.F."/>
            <person name="Baker D."/>
            <person name="Gharbi K."/>
            <person name="Hall N."/>
            <person name="Watson M."/>
            <person name="Adriaenssens E.M."/>
            <person name="Foster-Nyarko E."/>
            <person name="Jarju S."/>
            <person name="Secka A."/>
            <person name="Antonio M."/>
            <person name="Oren A."/>
            <person name="Chaudhuri R.R."/>
            <person name="La Ragione R."/>
            <person name="Hildebrand F."/>
            <person name="Pallen M.J."/>
        </authorList>
    </citation>
    <scope>NUCLEOTIDE SEQUENCE</scope>
    <source>
        <strain evidence="2">CHK179-7159</strain>
    </source>
</reference>
<evidence type="ECO:0000313" key="3">
    <source>
        <dbReference type="Proteomes" id="UP000886858"/>
    </source>
</evidence>
<dbReference type="GO" id="GO:0004553">
    <property type="term" value="F:hydrolase activity, hydrolyzing O-glycosyl compounds"/>
    <property type="evidence" value="ECO:0007669"/>
    <property type="project" value="TreeGrafter"/>
</dbReference>
<dbReference type="EMBL" id="DWYY01000110">
    <property type="protein sequence ID" value="HJA93415.1"/>
    <property type="molecule type" value="Genomic_DNA"/>
</dbReference>
<evidence type="ECO:0000259" key="1">
    <source>
        <dbReference type="Pfam" id="PF22124"/>
    </source>
</evidence>
<protein>
    <recommendedName>
        <fullName evidence="1">Glycosyl hydrolase family 95 catalytic domain-containing protein</fullName>
    </recommendedName>
</protein>
<dbReference type="Gene3D" id="2.60.40.1180">
    <property type="entry name" value="Golgi alpha-mannosidase II"/>
    <property type="match status" value="1"/>
</dbReference>
<reference evidence="2" key="2">
    <citation type="submission" date="2021-04" db="EMBL/GenBank/DDBJ databases">
        <authorList>
            <person name="Gilroy R."/>
        </authorList>
    </citation>
    <scope>NUCLEOTIDE SEQUENCE</scope>
    <source>
        <strain evidence="2">CHK179-7159</strain>
    </source>
</reference>
<dbReference type="AlphaFoldDB" id="A0A9D2I6V3"/>
<dbReference type="InterPro" id="IPR013780">
    <property type="entry name" value="Glyco_hydro_b"/>
</dbReference>
<sequence length="697" mass="77388">MIYSDTDRREIYCAPFLGNGEITLQITPDGAMDPGMRGELIKAYPSCCIWWAGRRTRGGSNRALLSFGRFEQKLIAKEELTAVHYTQELDVADAQVKCHTVYGDGSVVDTQVFVRTDCNLIAVKKSIFPRSSLRFSLSYSLCGKGSSECLPDFTVADVAAGKNGGAIHYKLTDQEDLSGMVRFVCDTESRVSVSDNAVTLSREIASPAELCYYIALSDSMDRDDYTEFTLSMITSALADGFGRQKAAHGKIWNDYYAEGGARIGDERCDNAYLTAQYHLKCFKTKWSLPVGLFDSCWESKFFAFDEHYMFLGLLTSNHLDAAACVPRFRADGLKYAISRGSSKHHNAAHYPWETLEDGTEASPPGFWYEHIFHMSTIPLSEYAYYLYTGDLDFLRGTAYPVISACAEFFRIHMLYRVEGVGLIVGKCTDLERLGSSVENAYMTTCGVISTFRIFAEAASLLGCDEELAREYLGLADELMKTLPNDGERYLPYPGCTERSIAAYSGTFPFDVIDRSDPLQLAAIEDYVKHEDAFGNMYEMGRGVCSWYACWKAIVSARLGRAYEATEAIRKVAGETGYFGEMFEINNEPSSTYLHPWFTTAAGIYVHAFNECLLSCRDGMVTIAPALADEYDSFSFRLAAYGGVTIECEAKEGSITRLTAHASACCTAKSVKVCVPERFRTDIVNGDGSHIFTIKVVS</sequence>
<dbReference type="Gene3D" id="1.50.10.10">
    <property type="match status" value="1"/>
</dbReference>
<dbReference type="Proteomes" id="UP000886858">
    <property type="component" value="Unassembled WGS sequence"/>
</dbReference>
<dbReference type="InterPro" id="IPR012341">
    <property type="entry name" value="6hp_glycosidase-like_sf"/>
</dbReference>
<dbReference type="Pfam" id="PF22124">
    <property type="entry name" value="Glyco_hydro_95_cat"/>
    <property type="match status" value="1"/>
</dbReference>
<comment type="caution">
    <text evidence="2">The sequence shown here is derived from an EMBL/GenBank/DDBJ whole genome shotgun (WGS) entry which is preliminary data.</text>
</comment>
<accession>A0A9D2I6V3</accession>
<proteinExistence type="predicted"/>
<dbReference type="PANTHER" id="PTHR11051">
    <property type="entry name" value="GLYCOSYL HYDROLASE-RELATED"/>
    <property type="match status" value="1"/>
</dbReference>
<name>A0A9D2I6V3_9FIRM</name>
<gene>
    <name evidence="2" type="ORF">H9717_09945</name>
</gene>
<dbReference type="SUPFAM" id="SSF48208">
    <property type="entry name" value="Six-hairpin glycosidases"/>
    <property type="match status" value="1"/>
</dbReference>
<dbReference type="PANTHER" id="PTHR11051:SF8">
    <property type="entry name" value="PROTEIN-GLUCOSYLGALACTOSYLHYDROXYLYSINE GLUCOSIDASE"/>
    <property type="match status" value="1"/>
</dbReference>
<dbReference type="InterPro" id="IPR054363">
    <property type="entry name" value="GH95_cat"/>
</dbReference>
<evidence type="ECO:0000313" key="2">
    <source>
        <dbReference type="EMBL" id="HJA93415.1"/>
    </source>
</evidence>
<dbReference type="InterPro" id="IPR008928">
    <property type="entry name" value="6-hairpin_glycosidase_sf"/>
</dbReference>